<dbReference type="EMBL" id="BAABAK010000015">
    <property type="protein sequence ID" value="GAA3972912.1"/>
    <property type="molecule type" value="Genomic_DNA"/>
</dbReference>
<name>A0ABP7PX50_9SPHI</name>
<reference evidence="2" key="1">
    <citation type="journal article" date="2019" name="Int. J. Syst. Evol. Microbiol.">
        <title>The Global Catalogue of Microorganisms (GCM) 10K type strain sequencing project: providing services to taxonomists for standard genome sequencing and annotation.</title>
        <authorList>
            <consortium name="The Broad Institute Genomics Platform"/>
            <consortium name="The Broad Institute Genome Sequencing Center for Infectious Disease"/>
            <person name="Wu L."/>
            <person name="Ma J."/>
        </authorList>
    </citation>
    <scope>NUCLEOTIDE SEQUENCE [LARGE SCALE GENOMIC DNA]</scope>
    <source>
        <strain evidence="2">JCM 17338</strain>
    </source>
</reference>
<protein>
    <submittedName>
        <fullName evidence="1">Uncharacterized protein</fullName>
    </submittedName>
</protein>
<accession>A0ABP7PX50</accession>
<evidence type="ECO:0000313" key="2">
    <source>
        <dbReference type="Proteomes" id="UP001501081"/>
    </source>
</evidence>
<sequence>MAMGGVPHYLKELKKGESANQAIDRLCFTKDGLLSTEFANLYRSLFENADRHISVVKALAVIRAFTLITILLI</sequence>
<comment type="caution">
    <text evidence="1">The sequence shown here is derived from an EMBL/GenBank/DDBJ whole genome shotgun (WGS) entry which is preliminary data.</text>
</comment>
<evidence type="ECO:0000313" key="1">
    <source>
        <dbReference type="EMBL" id="GAA3972912.1"/>
    </source>
</evidence>
<proteinExistence type="predicted"/>
<organism evidence="1 2">
    <name type="scientific">Pedobacter ginsengiterrae</name>
    <dbReference type="NCBI Taxonomy" id="871696"/>
    <lineage>
        <taxon>Bacteria</taxon>
        <taxon>Pseudomonadati</taxon>
        <taxon>Bacteroidota</taxon>
        <taxon>Sphingobacteriia</taxon>
        <taxon>Sphingobacteriales</taxon>
        <taxon>Sphingobacteriaceae</taxon>
        <taxon>Pedobacter</taxon>
    </lineage>
</organism>
<keyword evidence="2" id="KW-1185">Reference proteome</keyword>
<dbReference type="Proteomes" id="UP001501081">
    <property type="component" value="Unassembled WGS sequence"/>
</dbReference>
<gene>
    <name evidence="1" type="ORF">GCM10022246_26550</name>
</gene>